<keyword evidence="6" id="KW-0720">Serine protease</keyword>
<dbReference type="InterPro" id="IPR046450">
    <property type="entry name" value="PA_dom_sf"/>
</dbReference>
<feature type="domain" description="Peptidase S8/S53" evidence="10">
    <location>
        <begin position="257"/>
        <end position="647"/>
    </location>
</feature>
<evidence type="ECO:0000259" key="11">
    <source>
        <dbReference type="Pfam" id="PF02225"/>
    </source>
</evidence>
<evidence type="ECO:0000256" key="4">
    <source>
        <dbReference type="ARBA" id="ARBA00022729"/>
    </source>
</evidence>
<dbReference type="InParanoid" id="A0A167PWF6"/>
<dbReference type="Proteomes" id="UP000077315">
    <property type="component" value="Unassembled WGS sequence"/>
</dbReference>
<keyword evidence="3 12" id="KW-0645">Protease</keyword>
<organism evidence="12 13">
    <name type="scientific">Phycomyces blakesleeanus (strain ATCC 8743b / DSM 1359 / FGSC 10004 / NBRC 33097 / NRRL 1555)</name>
    <dbReference type="NCBI Taxonomy" id="763407"/>
    <lineage>
        <taxon>Eukaryota</taxon>
        <taxon>Fungi</taxon>
        <taxon>Fungi incertae sedis</taxon>
        <taxon>Mucoromycota</taxon>
        <taxon>Mucoromycotina</taxon>
        <taxon>Mucoromycetes</taxon>
        <taxon>Mucorales</taxon>
        <taxon>Phycomycetaceae</taxon>
        <taxon>Phycomyces</taxon>
    </lineage>
</organism>
<accession>A0A167PWF6</accession>
<dbReference type="PANTHER" id="PTHR43399:SF4">
    <property type="entry name" value="CELL WALL-ASSOCIATED PROTEASE"/>
    <property type="match status" value="1"/>
</dbReference>
<dbReference type="PANTHER" id="PTHR43399">
    <property type="entry name" value="SUBTILISIN-RELATED"/>
    <property type="match status" value="1"/>
</dbReference>
<evidence type="ECO:0000259" key="10">
    <source>
        <dbReference type="Pfam" id="PF00082"/>
    </source>
</evidence>
<evidence type="ECO:0000256" key="2">
    <source>
        <dbReference type="ARBA" id="ARBA00022525"/>
    </source>
</evidence>
<evidence type="ECO:0000256" key="5">
    <source>
        <dbReference type="ARBA" id="ARBA00022801"/>
    </source>
</evidence>
<dbReference type="EMBL" id="KV440973">
    <property type="protein sequence ID" value="OAD78657.1"/>
    <property type="molecule type" value="Genomic_DNA"/>
</dbReference>
<protein>
    <submittedName>
        <fullName evidence="12">Secreted subtilisin-like serine protease</fullName>
    </submittedName>
</protein>
<proteinExistence type="inferred from homology"/>
<dbReference type="SUPFAM" id="SSF52025">
    <property type="entry name" value="PA domain"/>
    <property type="match status" value="1"/>
</dbReference>
<dbReference type="PROSITE" id="PS51892">
    <property type="entry name" value="SUBTILASE"/>
    <property type="match status" value="1"/>
</dbReference>
<keyword evidence="5" id="KW-0378">Hydrolase</keyword>
<dbReference type="PRINTS" id="PR00723">
    <property type="entry name" value="SUBTILISIN"/>
</dbReference>
<feature type="chain" id="PRO_5007891310" evidence="9">
    <location>
        <begin position="28"/>
        <end position="1080"/>
    </location>
</feature>
<keyword evidence="4 9" id="KW-0732">Signal</keyword>
<dbReference type="RefSeq" id="XP_018296697.1">
    <property type="nucleotide sequence ID" value="XM_018440987.1"/>
</dbReference>
<dbReference type="InterPro" id="IPR000209">
    <property type="entry name" value="Peptidase_S8/S53_dom"/>
</dbReference>
<dbReference type="InterPro" id="IPR051048">
    <property type="entry name" value="Peptidase_S8/S53_subtilisin"/>
</dbReference>
<dbReference type="GO" id="GO:0006508">
    <property type="term" value="P:proteolysis"/>
    <property type="evidence" value="ECO:0007669"/>
    <property type="project" value="UniProtKB-KW"/>
</dbReference>
<comment type="caution">
    <text evidence="7">Lacks conserved residue(s) required for the propagation of feature annotation.</text>
</comment>
<dbReference type="AlphaFoldDB" id="A0A167PWF6"/>
<comment type="similarity">
    <text evidence="1 7">Belongs to the peptidase S8 family.</text>
</comment>
<evidence type="ECO:0000313" key="13">
    <source>
        <dbReference type="Proteomes" id="UP000077315"/>
    </source>
</evidence>
<evidence type="ECO:0000256" key="9">
    <source>
        <dbReference type="SAM" id="SignalP"/>
    </source>
</evidence>
<gene>
    <name evidence="12" type="ORF">PHYBLDRAFT_62590</name>
</gene>
<sequence length="1080" mass="117755">MKVNISIKQIFYLLLLALLHRGDKVRALENDAKSDSGINAPPPPLDDESAVVLPSSHRFTVQFHSPPGGDTQAAARADQDRFLDHLAANQIQFRVRYRYTNVINAISIELTPTLTSTSTSTLDQNSLFSRSIPSSIPAAASPSSPSSFKTSKNNNTNSNSSNNNIFNENNENHSTYRINKAQAQAQAQVQALRFALASHPSVKKHWAGKRYSRPTTHNTRNFVFGNINTGVEEGIANLPAAHRLTGVARVRSENISGKGIKIGILDTGVDYTHPALGGCFGPGCKIAYGYDLVGDNYGKEGKILADNDPIDTCDVAANDTLKNFQGVAPNVELGVWRIFGCEGETDDDIILQAAELAFNAGMDIINLSLGGSQNAWEEESLAVALSNLVDRGVVVIVAQGNEGKDGISQTPSPSIGRRVLTVASVDNVQRQTRTLHIINSNSHQYDFEYQISPDVSVDFDDKKYYRIMATGHSVVNSDNGSQTGAETRNTSYTFEYGCQPLDPNRFVGSVVLVHRGKCQFSRKALNVQQAGAVGLLVYNNPGEETTTIGLEGANITIPVGSINGEDGGTIFSMFSSTGDGNTSFGAAFSNQMAPIKTAGLPSLFSSWGPDAELHFKPEIAAVGGYVYSTFPVNMGSYKSMSGTSMATIMLDWFLLLSLSFTSVSSSVSGSNIGSDIGICIGGNDSGGSGGDKLKFLMCGPCFMPYLAGCVALYMEATKHRNPDTVYRAFLNHARPIVGTYHHRLESPIKQGAGLVQVHNTIHSKSIVDPFKITLNDTEYFNKINIITITNTSNMTRLYNISHSAAIAVSGYNFTKSAVPLRRPHYKDNRADVAINETAFVLGFNQSRAVKLTFSPPNWTNTIDNPHLLYGGYIRVRSSSNNTETEVLHVPYFGSLGRQRDLPIFDTKKGYPYIGNYLGRRLSAPIDQSSGSTIDSQNNQNNQTNSTTKQVLKYDFSRANVVHLYLRLGNPTALLKGELLDTSNVSVGEIPAIRQEWLSRNDHSDTNREHNIDWRGHITTLPTLFNNTTTTTTTNNNTSSRIAHVPHGIYRIKLSALKIFGNPLDDRDWEVWISPDMTIIG</sequence>
<evidence type="ECO:0000313" key="12">
    <source>
        <dbReference type="EMBL" id="OAD78657.1"/>
    </source>
</evidence>
<evidence type="ECO:0000256" key="6">
    <source>
        <dbReference type="ARBA" id="ARBA00022825"/>
    </source>
</evidence>
<dbReference type="InterPro" id="IPR034187">
    <property type="entry name" value="Peptidases_S8_5"/>
</dbReference>
<evidence type="ECO:0000256" key="1">
    <source>
        <dbReference type="ARBA" id="ARBA00011073"/>
    </source>
</evidence>
<name>A0A167PWF6_PHYB8</name>
<dbReference type="PROSITE" id="PS00136">
    <property type="entry name" value="SUBTILASE_ASP"/>
    <property type="match status" value="1"/>
</dbReference>
<evidence type="ECO:0000256" key="8">
    <source>
        <dbReference type="SAM" id="MobiDB-lite"/>
    </source>
</evidence>
<dbReference type="STRING" id="763407.A0A167PWF6"/>
<dbReference type="CDD" id="cd07489">
    <property type="entry name" value="Peptidases_S8_5"/>
    <property type="match status" value="1"/>
</dbReference>
<dbReference type="GeneID" id="29001893"/>
<dbReference type="OrthoDB" id="206201at2759"/>
<keyword evidence="2" id="KW-0964">Secreted</keyword>
<feature type="signal peptide" evidence="9">
    <location>
        <begin position="1"/>
        <end position="27"/>
    </location>
</feature>
<feature type="region of interest" description="Disordered" evidence="8">
    <location>
        <begin position="927"/>
        <end position="946"/>
    </location>
</feature>
<dbReference type="Pfam" id="PF02225">
    <property type="entry name" value="PA"/>
    <property type="match status" value="1"/>
</dbReference>
<dbReference type="SUPFAM" id="SSF52743">
    <property type="entry name" value="Subtilisin-like"/>
    <property type="match status" value="1"/>
</dbReference>
<evidence type="ECO:0000256" key="7">
    <source>
        <dbReference type="PROSITE-ProRule" id="PRU01240"/>
    </source>
</evidence>
<dbReference type="InterPro" id="IPR015500">
    <property type="entry name" value="Peptidase_S8_subtilisin-rel"/>
</dbReference>
<evidence type="ECO:0000256" key="3">
    <source>
        <dbReference type="ARBA" id="ARBA00022670"/>
    </source>
</evidence>
<reference evidence="13" key="1">
    <citation type="submission" date="2015-06" db="EMBL/GenBank/DDBJ databases">
        <title>Expansion of signal transduction pathways in fungi by whole-genome duplication.</title>
        <authorList>
            <consortium name="DOE Joint Genome Institute"/>
            <person name="Corrochano L.M."/>
            <person name="Kuo A."/>
            <person name="Marcet-Houben M."/>
            <person name="Polaino S."/>
            <person name="Salamov A."/>
            <person name="Villalobos J.M."/>
            <person name="Alvarez M.I."/>
            <person name="Avalos J."/>
            <person name="Benito E.P."/>
            <person name="Benoit I."/>
            <person name="Burger G."/>
            <person name="Camino L.P."/>
            <person name="Canovas D."/>
            <person name="Cerda-Olmedo E."/>
            <person name="Cheng J.-F."/>
            <person name="Dominguez A."/>
            <person name="Elias M."/>
            <person name="Eslava A.P."/>
            <person name="Glaser F."/>
            <person name="Grimwood J."/>
            <person name="Gutierrez G."/>
            <person name="Heitman J."/>
            <person name="Henrissat B."/>
            <person name="Iturriaga E.A."/>
            <person name="Lang B.F."/>
            <person name="Lavin J.L."/>
            <person name="Lee S."/>
            <person name="Li W."/>
            <person name="Lindquist E."/>
            <person name="Lopez-Garcia S."/>
            <person name="Luque E.M."/>
            <person name="Marcos A.T."/>
            <person name="Martin J."/>
            <person name="McCluskey K."/>
            <person name="Medina H.R."/>
            <person name="Miralles-Duran A."/>
            <person name="Miyazaki A."/>
            <person name="Munoz-Torres E."/>
            <person name="Oguiza J.A."/>
            <person name="Ohm R."/>
            <person name="Olmedo M."/>
            <person name="Orejas M."/>
            <person name="Ortiz-Castellanos L."/>
            <person name="Pisabarro A.G."/>
            <person name="Rodriguez-Romero J."/>
            <person name="Ruiz-Herrera J."/>
            <person name="Ruiz-Vazquez R."/>
            <person name="Sanz C."/>
            <person name="Schackwitz W."/>
            <person name="Schmutz J."/>
            <person name="Shahriari M."/>
            <person name="Shelest E."/>
            <person name="Silva-Franco F."/>
            <person name="Soanes D."/>
            <person name="Syed K."/>
            <person name="Tagua V.G."/>
            <person name="Talbot N.J."/>
            <person name="Thon M."/>
            <person name="De vries R.P."/>
            <person name="Wiebenga A."/>
            <person name="Yadav J.S."/>
            <person name="Braun E.L."/>
            <person name="Baker S."/>
            <person name="Garre V."/>
            <person name="Horwitz B."/>
            <person name="Torres-Martinez S."/>
            <person name="Idnurm A."/>
            <person name="Herrera-Estrella A."/>
            <person name="Gabaldon T."/>
            <person name="Grigoriev I.V."/>
        </authorList>
    </citation>
    <scope>NUCLEOTIDE SEQUENCE [LARGE SCALE GENOMIC DNA]</scope>
    <source>
        <strain evidence="13">NRRL 1555(-)</strain>
    </source>
</reference>
<dbReference type="InterPro" id="IPR023827">
    <property type="entry name" value="Peptidase_S8_Asp-AS"/>
</dbReference>
<dbReference type="VEuPathDB" id="FungiDB:PHYBLDRAFT_62590"/>
<feature type="compositionally biased region" description="Low complexity" evidence="8">
    <location>
        <begin position="133"/>
        <end position="169"/>
    </location>
</feature>
<keyword evidence="13" id="KW-1185">Reference proteome</keyword>
<dbReference type="GO" id="GO:0004252">
    <property type="term" value="F:serine-type endopeptidase activity"/>
    <property type="evidence" value="ECO:0007669"/>
    <property type="project" value="InterPro"/>
</dbReference>
<dbReference type="Gene3D" id="3.40.50.200">
    <property type="entry name" value="Peptidase S8/S53 domain"/>
    <property type="match status" value="2"/>
</dbReference>
<feature type="domain" description="PA" evidence="11">
    <location>
        <begin position="497"/>
        <end position="568"/>
    </location>
</feature>
<dbReference type="InterPro" id="IPR036852">
    <property type="entry name" value="Peptidase_S8/S53_dom_sf"/>
</dbReference>
<dbReference type="InterPro" id="IPR003137">
    <property type="entry name" value="PA_domain"/>
</dbReference>
<feature type="region of interest" description="Disordered" evidence="8">
    <location>
        <begin position="133"/>
        <end position="170"/>
    </location>
</feature>
<feature type="compositionally biased region" description="Low complexity" evidence="8">
    <location>
        <begin position="935"/>
        <end position="946"/>
    </location>
</feature>
<dbReference type="Pfam" id="PF00082">
    <property type="entry name" value="Peptidase_S8"/>
    <property type="match status" value="1"/>
</dbReference>